<name>A0A9N8HM94_9STRA</name>
<comment type="caution">
    <text evidence="4">The sequence shown here is derived from an EMBL/GenBank/DDBJ whole genome shotgun (WGS) entry which is preliminary data.</text>
</comment>
<organism evidence="4 5">
    <name type="scientific">Seminavis robusta</name>
    <dbReference type="NCBI Taxonomy" id="568900"/>
    <lineage>
        <taxon>Eukaryota</taxon>
        <taxon>Sar</taxon>
        <taxon>Stramenopiles</taxon>
        <taxon>Ochrophyta</taxon>
        <taxon>Bacillariophyta</taxon>
        <taxon>Bacillariophyceae</taxon>
        <taxon>Bacillariophycidae</taxon>
        <taxon>Naviculales</taxon>
        <taxon>Naviculaceae</taxon>
        <taxon>Seminavis</taxon>
    </lineage>
</organism>
<dbReference type="Proteomes" id="UP001153069">
    <property type="component" value="Unassembled WGS sequence"/>
</dbReference>
<evidence type="ECO:0000313" key="4">
    <source>
        <dbReference type="EMBL" id="CAB9518996.1"/>
    </source>
</evidence>
<dbReference type="PANTHER" id="PTHR23070">
    <property type="entry name" value="BCS1 AAA-TYPE ATPASE"/>
    <property type="match status" value="1"/>
</dbReference>
<dbReference type="InterPro" id="IPR003593">
    <property type="entry name" value="AAA+_ATPase"/>
</dbReference>
<dbReference type="Gene3D" id="3.40.50.300">
    <property type="entry name" value="P-loop containing nucleotide triphosphate hydrolases"/>
    <property type="match status" value="2"/>
</dbReference>
<dbReference type="GO" id="GO:0005524">
    <property type="term" value="F:ATP binding"/>
    <property type="evidence" value="ECO:0007669"/>
    <property type="project" value="InterPro"/>
</dbReference>
<dbReference type="PROSITE" id="PS00674">
    <property type="entry name" value="AAA"/>
    <property type="match status" value="1"/>
</dbReference>
<accession>A0A9N8HM94</accession>
<sequence>MQGGDDILGGLGGIQSLGIMNALKTNDPRTDMIVALCLPFALRYILEFLKKVSPYLDIDYWKAWWAGEDETTNYHERTISHASSKNMYGETIDLDEDSHNSVLIKAIRLYCHTNVDLNLRKADLSLTTVEDETHANDCYYGQSIVNLLQCYKMVKNPPEKQWHKLGVFGAEKNGASFVELQISSESSDSEDGDNKNKKSTRNTTYTLRSLDGSALDTFLDTVYSWYIKELKRNEDHSRYYYDLESKAVGDTSEQRYYKRFRLSEEKTFESLFFQEKNGMLKLINDFMEKKGKYAIKGYPHKLGLLLTGPPGTGKTSLIKALAQYTGRSIVNVPLSKISTNAELMSQFFDKKYRVRGEITAQLDFKDVIFCLEDLDAASDIVKRRDGKAKDADNESSNIAAMTEDIMAQIPPAKSLWHLFLESSDESCQELVKLLSEKSERLKAEAQKADKIQSVADCLASLRPGLGLVGANNEVLRQLGEDALASFQEKMSNQENIDTYLKTQAQTMKRLLRGGAEIDEAVVDTLLSTEEPMLFPTKGVTKAASRDDDDEDDYDDSRQEGFWGEVRAASSDSSSTDKAGKKGMFPAGSWARFIPDSLNLTGILNALDGVVDCPGRIVIMTTNHPEKLDKALIRPGRIDKQLYLGYMAGLDVIAMLEHYFETELSEGQRERVKKLVSGIEGSTAPVSMTPAQVEQLTAEHDDLEDMVAALEAKAVPVQKLAVLAGGSP</sequence>
<dbReference type="GO" id="GO:0016887">
    <property type="term" value="F:ATP hydrolysis activity"/>
    <property type="evidence" value="ECO:0007669"/>
    <property type="project" value="InterPro"/>
</dbReference>
<dbReference type="OrthoDB" id="10251412at2759"/>
<evidence type="ECO:0000256" key="2">
    <source>
        <dbReference type="SAM" id="MobiDB-lite"/>
    </source>
</evidence>
<evidence type="ECO:0000259" key="3">
    <source>
        <dbReference type="SMART" id="SM00382"/>
    </source>
</evidence>
<dbReference type="EMBL" id="CAICTM010000978">
    <property type="protein sequence ID" value="CAB9518996.1"/>
    <property type="molecule type" value="Genomic_DNA"/>
</dbReference>
<reference evidence="4" key="1">
    <citation type="submission" date="2020-06" db="EMBL/GenBank/DDBJ databases">
        <authorList>
            <consortium name="Plant Systems Biology data submission"/>
        </authorList>
    </citation>
    <scope>NUCLEOTIDE SEQUENCE</scope>
    <source>
        <strain evidence="4">D6</strain>
    </source>
</reference>
<dbReference type="AlphaFoldDB" id="A0A9N8HM94"/>
<dbReference type="SMART" id="SM00382">
    <property type="entry name" value="AAA"/>
    <property type="match status" value="1"/>
</dbReference>
<dbReference type="InterPro" id="IPR027417">
    <property type="entry name" value="P-loop_NTPase"/>
</dbReference>
<dbReference type="InterPro" id="IPR003960">
    <property type="entry name" value="ATPase_AAA_CS"/>
</dbReference>
<dbReference type="Pfam" id="PF00004">
    <property type="entry name" value="AAA"/>
    <property type="match status" value="2"/>
</dbReference>
<dbReference type="SUPFAM" id="SSF52540">
    <property type="entry name" value="P-loop containing nucleoside triphosphate hydrolases"/>
    <property type="match status" value="1"/>
</dbReference>
<feature type="domain" description="AAA+ ATPase" evidence="3">
    <location>
        <begin position="300"/>
        <end position="647"/>
    </location>
</feature>
<dbReference type="InterPro" id="IPR050747">
    <property type="entry name" value="Mitochondrial_chaperone_BCS1"/>
</dbReference>
<evidence type="ECO:0000313" key="5">
    <source>
        <dbReference type="Proteomes" id="UP001153069"/>
    </source>
</evidence>
<dbReference type="InterPro" id="IPR003959">
    <property type="entry name" value="ATPase_AAA_core"/>
</dbReference>
<evidence type="ECO:0000256" key="1">
    <source>
        <dbReference type="ARBA" id="ARBA00007448"/>
    </source>
</evidence>
<keyword evidence="5" id="KW-1185">Reference proteome</keyword>
<dbReference type="PRINTS" id="PR00830">
    <property type="entry name" value="ENDOLAPTASE"/>
</dbReference>
<gene>
    <name evidence="4" type="ORF">SEMRO_980_G227380.1</name>
</gene>
<feature type="compositionally biased region" description="Low complexity" evidence="2">
    <location>
        <begin position="567"/>
        <end position="576"/>
    </location>
</feature>
<protein>
    <submittedName>
        <fullName evidence="4">Mitochondrial chaperone BCS1</fullName>
    </submittedName>
</protein>
<comment type="similarity">
    <text evidence="1">Belongs to the AAA ATPase family. BCS1 subfamily.</text>
</comment>
<feature type="region of interest" description="Disordered" evidence="2">
    <location>
        <begin position="537"/>
        <end position="580"/>
    </location>
</feature>
<proteinExistence type="inferred from homology"/>